<sequence length="127" mass="13724">MHATVFLLILAAAAVCCTATEQGSCPFKENKPKDIKNQEAPSGSCDGNSKPASSNKPSIAQKFKNYLKPLLDFLPAMIANIISYAIDILAKIREVALLYTTFLTPSKPVSKLFDQYVNELVGKGPSC</sequence>
<dbReference type="Proteomes" id="UP001153712">
    <property type="component" value="Chromosome 12"/>
</dbReference>
<feature type="signal peptide" evidence="2">
    <location>
        <begin position="1"/>
        <end position="19"/>
    </location>
</feature>
<dbReference type="AlphaFoldDB" id="A0A9N9TIC8"/>
<evidence type="ECO:0000313" key="4">
    <source>
        <dbReference type="Proteomes" id="UP001153712"/>
    </source>
</evidence>
<gene>
    <name evidence="3" type="ORF">PHYEVI_LOCUS3058</name>
</gene>
<name>A0A9N9TIC8_PHYSR</name>
<keyword evidence="4" id="KW-1185">Reference proteome</keyword>
<keyword evidence="2" id="KW-0732">Signal</keyword>
<accession>A0A9N9TIC8</accession>
<evidence type="ECO:0000313" key="3">
    <source>
        <dbReference type="EMBL" id="CAG9856638.1"/>
    </source>
</evidence>
<protein>
    <submittedName>
        <fullName evidence="3">Uncharacterized protein</fullName>
    </submittedName>
</protein>
<feature type="compositionally biased region" description="Polar residues" evidence="1">
    <location>
        <begin position="39"/>
        <end position="56"/>
    </location>
</feature>
<reference evidence="3" key="1">
    <citation type="submission" date="2022-01" db="EMBL/GenBank/DDBJ databases">
        <authorList>
            <person name="King R."/>
        </authorList>
    </citation>
    <scope>NUCLEOTIDE SEQUENCE</scope>
</reference>
<evidence type="ECO:0000256" key="1">
    <source>
        <dbReference type="SAM" id="MobiDB-lite"/>
    </source>
</evidence>
<dbReference type="EMBL" id="OU900105">
    <property type="protein sequence ID" value="CAG9856638.1"/>
    <property type="molecule type" value="Genomic_DNA"/>
</dbReference>
<feature type="region of interest" description="Disordered" evidence="1">
    <location>
        <begin position="28"/>
        <end position="56"/>
    </location>
</feature>
<feature type="compositionally biased region" description="Basic and acidic residues" evidence="1">
    <location>
        <begin position="28"/>
        <end position="37"/>
    </location>
</feature>
<evidence type="ECO:0000256" key="2">
    <source>
        <dbReference type="SAM" id="SignalP"/>
    </source>
</evidence>
<proteinExistence type="predicted"/>
<organism evidence="3 4">
    <name type="scientific">Phyllotreta striolata</name>
    <name type="common">Striped flea beetle</name>
    <name type="synonym">Crioceris striolata</name>
    <dbReference type="NCBI Taxonomy" id="444603"/>
    <lineage>
        <taxon>Eukaryota</taxon>
        <taxon>Metazoa</taxon>
        <taxon>Ecdysozoa</taxon>
        <taxon>Arthropoda</taxon>
        <taxon>Hexapoda</taxon>
        <taxon>Insecta</taxon>
        <taxon>Pterygota</taxon>
        <taxon>Neoptera</taxon>
        <taxon>Endopterygota</taxon>
        <taxon>Coleoptera</taxon>
        <taxon>Polyphaga</taxon>
        <taxon>Cucujiformia</taxon>
        <taxon>Chrysomeloidea</taxon>
        <taxon>Chrysomelidae</taxon>
        <taxon>Galerucinae</taxon>
        <taxon>Alticini</taxon>
        <taxon>Phyllotreta</taxon>
    </lineage>
</organism>
<feature type="chain" id="PRO_5040253596" evidence="2">
    <location>
        <begin position="20"/>
        <end position="127"/>
    </location>
</feature>